<protein>
    <submittedName>
        <fullName evidence="2">Uncharacterized protein</fullName>
    </submittedName>
</protein>
<dbReference type="AlphaFoldDB" id="A0A0A9DGS9"/>
<dbReference type="EMBL" id="GBRH01210121">
    <property type="protein sequence ID" value="JAD87774.1"/>
    <property type="molecule type" value="Transcribed_RNA"/>
</dbReference>
<sequence length="82" mass="8828">MLNSGGSMANAKSITRNSSDETMNLNNASTACQTLIQAYSEEMKLQAKHALVQLCATRGKFTTRLNLLNGMATVTIQSATFL</sequence>
<evidence type="ECO:0000256" key="1">
    <source>
        <dbReference type="SAM" id="MobiDB-lite"/>
    </source>
</evidence>
<reference evidence="2" key="2">
    <citation type="journal article" date="2015" name="Data Brief">
        <title>Shoot transcriptome of the giant reed, Arundo donax.</title>
        <authorList>
            <person name="Barrero R.A."/>
            <person name="Guerrero F.D."/>
            <person name="Moolhuijzen P."/>
            <person name="Goolsby J.A."/>
            <person name="Tidwell J."/>
            <person name="Bellgard S.E."/>
            <person name="Bellgard M.I."/>
        </authorList>
    </citation>
    <scope>NUCLEOTIDE SEQUENCE</scope>
    <source>
        <tissue evidence="2">Shoot tissue taken approximately 20 cm above the soil surface</tissue>
    </source>
</reference>
<name>A0A0A9DGS9_ARUDO</name>
<evidence type="ECO:0000313" key="2">
    <source>
        <dbReference type="EMBL" id="JAD87774.1"/>
    </source>
</evidence>
<organism evidence="2">
    <name type="scientific">Arundo donax</name>
    <name type="common">Giant reed</name>
    <name type="synonym">Donax arundinaceus</name>
    <dbReference type="NCBI Taxonomy" id="35708"/>
    <lineage>
        <taxon>Eukaryota</taxon>
        <taxon>Viridiplantae</taxon>
        <taxon>Streptophyta</taxon>
        <taxon>Embryophyta</taxon>
        <taxon>Tracheophyta</taxon>
        <taxon>Spermatophyta</taxon>
        <taxon>Magnoliopsida</taxon>
        <taxon>Liliopsida</taxon>
        <taxon>Poales</taxon>
        <taxon>Poaceae</taxon>
        <taxon>PACMAD clade</taxon>
        <taxon>Arundinoideae</taxon>
        <taxon>Arundineae</taxon>
        <taxon>Arundo</taxon>
    </lineage>
</organism>
<proteinExistence type="predicted"/>
<accession>A0A0A9DGS9</accession>
<feature type="region of interest" description="Disordered" evidence="1">
    <location>
        <begin position="1"/>
        <end position="23"/>
    </location>
</feature>
<reference evidence="2" key="1">
    <citation type="submission" date="2014-09" db="EMBL/GenBank/DDBJ databases">
        <authorList>
            <person name="Magalhaes I.L.F."/>
            <person name="Oliveira U."/>
            <person name="Santos F.R."/>
            <person name="Vidigal T.H.D.A."/>
            <person name="Brescovit A.D."/>
            <person name="Santos A.J."/>
        </authorList>
    </citation>
    <scope>NUCLEOTIDE SEQUENCE</scope>
    <source>
        <tissue evidence="2">Shoot tissue taken approximately 20 cm above the soil surface</tissue>
    </source>
</reference>